<protein>
    <recommendedName>
        <fullName evidence="4">Dirigent protein</fullName>
    </recommendedName>
</protein>
<comment type="subcellular location">
    <subcellularLocation>
        <location evidence="4">Secreted</location>
        <location evidence="4">Extracellular space</location>
        <location evidence="4">Apoplast</location>
    </subcellularLocation>
</comment>
<feature type="non-terminal residue" evidence="5">
    <location>
        <position position="1"/>
    </location>
</feature>
<dbReference type="GO" id="GO:0009699">
    <property type="term" value="P:phenylpropanoid biosynthetic process"/>
    <property type="evidence" value="ECO:0007669"/>
    <property type="project" value="UniProtKB-ARBA"/>
</dbReference>
<comment type="similarity">
    <text evidence="1 4">Belongs to the plant dirigent protein family.</text>
</comment>
<evidence type="ECO:0000256" key="2">
    <source>
        <dbReference type="ARBA" id="ARBA00011738"/>
    </source>
</evidence>
<proteinExistence type="inferred from homology"/>
<dbReference type="AlphaFoldDB" id="A0AAW1J694"/>
<organism evidence="5 6">
    <name type="scientific">Saponaria officinalis</name>
    <name type="common">Common soapwort</name>
    <name type="synonym">Lychnis saponaria</name>
    <dbReference type="NCBI Taxonomy" id="3572"/>
    <lineage>
        <taxon>Eukaryota</taxon>
        <taxon>Viridiplantae</taxon>
        <taxon>Streptophyta</taxon>
        <taxon>Embryophyta</taxon>
        <taxon>Tracheophyta</taxon>
        <taxon>Spermatophyta</taxon>
        <taxon>Magnoliopsida</taxon>
        <taxon>eudicotyledons</taxon>
        <taxon>Gunneridae</taxon>
        <taxon>Pentapetalae</taxon>
        <taxon>Caryophyllales</taxon>
        <taxon>Caryophyllaceae</taxon>
        <taxon>Caryophylleae</taxon>
        <taxon>Saponaria</taxon>
    </lineage>
</organism>
<dbReference type="GO" id="GO:0048046">
    <property type="term" value="C:apoplast"/>
    <property type="evidence" value="ECO:0007669"/>
    <property type="project" value="UniProtKB-SubCell"/>
</dbReference>
<dbReference type="Proteomes" id="UP001443914">
    <property type="component" value="Unassembled WGS sequence"/>
</dbReference>
<evidence type="ECO:0000256" key="1">
    <source>
        <dbReference type="ARBA" id="ARBA00010746"/>
    </source>
</evidence>
<evidence type="ECO:0000313" key="5">
    <source>
        <dbReference type="EMBL" id="KAK9698589.1"/>
    </source>
</evidence>
<evidence type="ECO:0000256" key="3">
    <source>
        <dbReference type="ARBA" id="ARBA00022525"/>
    </source>
</evidence>
<feature type="non-terminal residue" evidence="5">
    <location>
        <position position="171"/>
    </location>
</feature>
<keyword evidence="3 4" id="KW-0964">Secreted</keyword>
<comment type="function">
    <text evidence="4">Dirigent proteins impart stereoselectivity on the phenoxy radical-coupling reaction, yielding optically active lignans from two molecules of coniferyl alcohol in the biosynthesis of lignans, flavonolignans, and alkaloids and thus plays a central role in plant secondary metabolism.</text>
</comment>
<dbReference type="PANTHER" id="PTHR47586:SF1">
    <property type="entry name" value="DIRIGENT PROTEIN"/>
    <property type="match status" value="1"/>
</dbReference>
<sequence length="171" mass="18709">ILLTFLPTIAISSSHHHHHHHNNKHGLKYKHYTFNQTDFLIVTGVTGTNFTQVASPFGTITVLKDNLTLTPDPSSKVVGDCEALTVASSFDGLDALSIVRFALNLEDGVKGTISVLGVVNTLAPSDLPVTGGTKNFLLVQGYITSTLVSLRAWVFVYKVDFHLFWPPYAPY</sequence>
<dbReference type="PANTHER" id="PTHR47586">
    <property type="entry name" value="DIRIGENT PROTEIN"/>
    <property type="match status" value="1"/>
</dbReference>
<dbReference type="EMBL" id="JBDFQZ010000008">
    <property type="protein sequence ID" value="KAK9698589.1"/>
    <property type="molecule type" value="Genomic_DNA"/>
</dbReference>
<comment type="subunit">
    <text evidence="2 4">Homodimer.</text>
</comment>
<dbReference type="InterPro" id="IPR044859">
    <property type="entry name" value="Allene_oxi_cyc_Dirigent"/>
</dbReference>
<dbReference type="Pfam" id="PF03018">
    <property type="entry name" value="Dirigent"/>
    <property type="match status" value="1"/>
</dbReference>
<dbReference type="Gene3D" id="2.40.480.10">
    <property type="entry name" value="Allene oxide cyclase-like"/>
    <property type="match status" value="1"/>
</dbReference>
<name>A0AAW1J694_SAPOF</name>
<evidence type="ECO:0000256" key="4">
    <source>
        <dbReference type="RuleBase" id="RU363099"/>
    </source>
</evidence>
<accession>A0AAW1J694</accession>
<evidence type="ECO:0000313" key="6">
    <source>
        <dbReference type="Proteomes" id="UP001443914"/>
    </source>
</evidence>
<keyword evidence="4" id="KW-0052">Apoplast</keyword>
<dbReference type="InterPro" id="IPR004265">
    <property type="entry name" value="Dirigent"/>
</dbReference>
<gene>
    <name evidence="5" type="ORF">RND81_08G115500</name>
</gene>
<comment type="caution">
    <text evidence="5">The sequence shown here is derived from an EMBL/GenBank/DDBJ whole genome shotgun (WGS) entry which is preliminary data.</text>
</comment>
<reference evidence="5" key="1">
    <citation type="submission" date="2024-03" db="EMBL/GenBank/DDBJ databases">
        <title>WGS assembly of Saponaria officinalis var. Norfolk2.</title>
        <authorList>
            <person name="Jenkins J."/>
            <person name="Shu S."/>
            <person name="Grimwood J."/>
            <person name="Barry K."/>
            <person name="Goodstein D."/>
            <person name="Schmutz J."/>
            <person name="Leebens-Mack J."/>
            <person name="Osbourn A."/>
        </authorList>
    </citation>
    <scope>NUCLEOTIDE SEQUENCE [LARGE SCALE GENOMIC DNA]</scope>
    <source>
        <strain evidence="5">JIC</strain>
    </source>
</reference>
<keyword evidence="6" id="KW-1185">Reference proteome</keyword>